<protein>
    <submittedName>
        <fullName evidence="3">CSON002907 protein</fullName>
    </submittedName>
</protein>
<dbReference type="GO" id="GO:0008234">
    <property type="term" value="F:cysteine-type peptidase activity"/>
    <property type="evidence" value="ECO:0007669"/>
    <property type="project" value="InterPro"/>
</dbReference>
<dbReference type="Gene3D" id="3.90.70.10">
    <property type="entry name" value="Cysteine proteinases"/>
    <property type="match status" value="2"/>
</dbReference>
<dbReference type="InterPro" id="IPR000668">
    <property type="entry name" value="Peptidase_C1A_C"/>
</dbReference>
<dbReference type="SUPFAM" id="SSF54001">
    <property type="entry name" value="Cysteine proteinases"/>
    <property type="match status" value="2"/>
</dbReference>
<proteinExistence type="inferred from homology"/>
<evidence type="ECO:0000259" key="2">
    <source>
        <dbReference type="SMART" id="SM00645"/>
    </source>
</evidence>
<comment type="similarity">
    <text evidence="1">Belongs to the peptidase C1 family.</text>
</comment>
<name>A0A336MKS1_CULSO</name>
<dbReference type="VEuPathDB" id="VectorBase:CSON002907"/>
<reference evidence="3" key="1">
    <citation type="submission" date="2018-07" db="EMBL/GenBank/DDBJ databases">
        <authorList>
            <person name="Quirk P.G."/>
            <person name="Krulwich T.A."/>
        </authorList>
    </citation>
    <scope>NUCLEOTIDE SEQUENCE</scope>
</reference>
<sequence length="244" mass="27995">MARKRECLYKPKYGFKLIESIEKVGKNEKSIYKRLDQGPLKISIYAKPDAFQHYESGFIAAKNCSSERTNHAVVLLGAVKENGIPLWYIRNSYGPDWGINGHAKLKMGENTCHMLHRERKKAECLYEPNNALKLIKSIRKLKKKEEESIYRRLKQGPVKISIYAKPDAFQHYKSGFITVEKCSNKERTNHAVVLLGAVKEDGIPLWYIRNSYGPDWGINGHAKLMMGENTCGMLRQKSVYVTVK</sequence>
<organism evidence="3">
    <name type="scientific">Culicoides sonorensis</name>
    <name type="common">Biting midge</name>
    <dbReference type="NCBI Taxonomy" id="179676"/>
    <lineage>
        <taxon>Eukaryota</taxon>
        <taxon>Metazoa</taxon>
        <taxon>Ecdysozoa</taxon>
        <taxon>Arthropoda</taxon>
        <taxon>Hexapoda</taxon>
        <taxon>Insecta</taxon>
        <taxon>Pterygota</taxon>
        <taxon>Neoptera</taxon>
        <taxon>Endopterygota</taxon>
        <taxon>Diptera</taxon>
        <taxon>Nematocera</taxon>
        <taxon>Chironomoidea</taxon>
        <taxon>Ceratopogonidae</taxon>
        <taxon>Ceratopogoninae</taxon>
        <taxon>Culicoides</taxon>
        <taxon>Monoculicoides</taxon>
    </lineage>
</organism>
<feature type="domain" description="Peptidase C1A papain C-terminal" evidence="2">
    <location>
        <begin position="44"/>
        <end position="242"/>
    </location>
</feature>
<evidence type="ECO:0000256" key="1">
    <source>
        <dbReference type="ARBA" id="ARBA00008455"/>
    </source>
</evidence>
<dbReference type="PANTHER" id="PTHR12411">
    <property type="entry name" value="CYSTEINE PROTEASE FAMILY C1-RELATED"/>
    <property type="match status" value="1"/>
</dbReference>
<dbReference type="GO" id="GO:0006508">
    <property type="term" value="P:proteolysis"/>
    <property type="evidence" value="ECO:0007669"/>
    <property type="project" value="InterPro"/>
</dbReference>
<dbReference type="EMBL" id="UFQT01001499">
    <property type="protein sequence ID" value="SSX30836.1"/>
    <property type="molecule type" value="Genomic_DNA"/>
</dbReference>
<dbReference type="InterPro" id="IPR038765">
    <property type="entry name" value="Papain-like_cys_pep_sf"/>
</dbReference>
<dbReference type="SMART" id="SM00645">
    <property type="entry name" value="Pept_C1"/>
    <property type="match status" value="1"/>
</dbReference>
<dbReference type="InterPro" id="IPR013128">
    <property type="entry name" value="Peptidase_C1A"/>
</dbReference>
<accession>A0A336MKS1</accession>
<dbReference type="Pfam" id="PF00112">
    <property type="entry name" value="Peptidase_C1"/>
    <property type="match status" value="2"/>
</dbReference>
<gene>
    <name evidence="3" type="primary">CSON002907</name>
</gene>
<evidence type="ECO:0000313" key="3">
    <source>
        <dbReference type="EMBL" id="SSX30836.1"/>
    </source>
</evidence>
<dbReference type="AlphaFoldDB" id="A0A336MKS1"/>